<keyword evidence="3" id="KW-1185">Reference proteome</keyword>
<dbReference type="InterPro" id="IPR032675">
    <property type="entry name" value="LRR_dom_sf"/>
</dbReference>
<evidence type="ECO:0000313" key="3">
    <source>
        <dbReference type="Proteomes" id="UP001497392"/>
    </source>
</evidence>
<evidence type="ECO:0000256" key="1">
    <source>
        <dbReference type="ARBA" id="ARBA00004430"/>
    </source>
</evidence>
<gene>
    <name evidence="2" type="primary">g11393</name>
    <name evidence="2" type="ORF">VP750_LOCUS10194</name>
</gene>
<dbReference type="Proteomes" id="UP001497392">
    <property type="component" value="Unassembled WGS sequence"/>
</dbReference>
<dbReference type="SUPFAM" id="SSF52047">
    <property type="entry name" value="RNI-like"/>
    <property type="match status" value="1"/>
</dbReference>
<accession>A0ABP1GC86</accession>
<evidence type="ECO:0000313" key="2">
    <source>
        <dbReference type="EMBL" id="CAL5228288.1"/>
    </source>
</evidence>
<reference evidence="2 3" key="1">
    <citation type="submission" date="2024-06" db="EMBL/GenBank/DDBJ databases">
        <authorList>
            <person name="Kraege A."/>
            <person name="Thomma B."/>
        </authorList>
    </citation>
    <scope>NUCLEOTIDE SEQUENCE [LARGE SCALE GENOMIC DNA]</scope>
</reference>
<organism evidence="2 3">
    <name type="scientific">Coccomyxa viridis</name>
    <dbReference type="NCBI Taxonomy" id="1274662"/>
    <lineage>
        <taxon>Eukaryota</taxon>
        <taxon>Viridiplantae</taxon>
        <taxon>Chlorophyta</taxon>
        <taxon>core chlorophytes</taxon>
        <taxon>Trebouxiophyceae</taxon>
        <taxon>Trebouxiophyceae incertae sedis</taxon>
        <taxon>Coccomyxaceae</taxon>
        <taxon>Coccomyxa</taxon>
    </lineage>
</organism>
<comment type="caution">
    <text evidence="2">The sequence shown here is derived from an EMBL/GenBank/DDBJ whole genome shotgun (WGS) entry which is preliminary data.</text>
</comment>
<comment type="subcellular location">
    <subcellularLocation>
        <location evidence="1">Cytoplasm</location>
        <location evidence="1">Cytoskeleton</location>
        <location evidence="1">Cilium axoneme</location>
    </subcellularLocation>
</comment>
<protein>
    <submittedName>
        <fullName evidence="2">G11393 protein</fullName>
    </submittedName>
</protein>
<proteinExistence type="predicted"/>
<dbReference type="EMBL" id="CAXHTA020000018">
    <property type="protein sequence ID" value="CAL5228288.1"/>
    <property type="molecule type" value="Genomic_DNA"/>
</dbReference>
<sequence length="163" mass="17400">MPRADPITKDIVAQVAQLSMLQDLDLSLHRVHDLLAVAYPPMLDLRTLSALTQLTSLRLGRLGIQGSGLNAVRHLKGLCILKLTRGSFTDGDLRVLTGLTALRSLSLKECNNITDKGLKAVVVPLSKESLAQVNVQGCSRLTSLSLAANMGVVCCKICGLPDS</sequence>
<name>A0ABP1GC86_9CHLO</name>
<dbReference type="Gene3D" id="3.80.10.10">
    <property type="entry name" value="Ribonuclease Inhibitor"/>
    <property type="match status" value="1"/>
</dbReference>